<dbReference type="PANTHER" id="PTHR48051:SF1">
    <property type="entry name" value="RAS SUPPRESSOR PROTEIN 1"/>
    <property type="match status" value="1"/>
</dbReference>
<dbReference type="SMART" id="SM00369">
    <property type="entry name" value="LRR_TYP"/>
    <property type="match status" value="11"/>
</dbReference>
<keyword evidence="2" id="KW-0677">Repeat</keyword>
<dbReference type="InterPro" id="IPR055414">
    <property type="entry name" value="LRR_R13L4/SHOC2-like"/>
</dbReference>
<accession>A0AA36IGI8</accession>
<reference evidence="4" key="1">
    <citation type="submission" date="2023-08" db="EMBL/GenBank/DDBJ databases">
        <authorList>
            <person name="Chen Y."/>
            <person name="Shah S."/>
            <person name="Dougan E. K."/>
            <person name="Thang M."/>
            <person name="Chan C."/>
        </authorList>
    </citation>
    <scope>NUCLEOTIDE SEQUENCE</scope>
</reference>
<dbReference type="InterPro" id="IPR001611">
    <property type="entry name" value="Leu-rich_rpt"/>
</dbReference>
<evidence type="ECO:0000256" key="1">
    <source>
        <dbReference type="ARBA" id="ARBA00022614"/>
    </source>
</evidence>
<evidence type="ECO:0000313" key="4">
    <source>
        <dbReference type="EMBL" id="CAJ1387040.1"/>
    </source>
</evidence>
<dbReference type="Pfam" id="PF23598">
    <property type="entry name" value="LRR_14"/>
    <property type="match status" value="2"/>
</dbReference>
<dbReference type="InterPro" id="IPR003591">
    <property type="entry name" value="Leu-rich_rpt_typical-subtyp"/>
</dbReference>
<name>A0AA36IGI8_9DINO</name>
<dbReference type="Gene3D" id="3.80.10.10">
    <property type="entry name" value="Ribonuclease Inhibitor"/>
    <property type="match status" value="4"/>
</dbReference>
<protein>
    <recommendedName>
        <fullName evidence="3">Disease resistance R13L4/SHOC-2-like LRR domain-containing protein</fullName>
    </recommendedName>
</protein>
<evidence type="ECO:0000256" key="2">
    <source>
        <dbReference type="ARBA" id="ARBA00022737"/>
    </source>
</evidence>
<keyword evidence="5" id="KW-1185">Reference proteome</keyword>
<dbReference type="PROSITE" id="PS51450">
    <property type="entry name" value="LRR"/>
    <property type="match status" value="2"/>
</dbReference>
<proteinExistence type="predicted"/>
<evidence type="ECO:0000313" key="5">
    <source>
        <dbReference type="Proteomes" id="UP001178507"/>
    </source>
</evidence>
<dbReference type="InterPro" id="IPR050216">
    <property type="entry name" value="LRR_domain-containing"/>
</dbReference>
<comment type="caution">
    <text evidence="4">The sequence shown here is derived from an EMBL/GenBank/DDBJ whole genome shotgun (WGS) entry which is preliminary data.</text>
</comment>
<gene>
    <name evidence="4" type="ORF">EVOR1521_LOCUS13191</name>
</gene>
<dbReference type="AlphaFoldDB" id="A0AA36IGI8"/>
<evidence type="ECO:0000259" key="3">
    <source>
        <dbReference type="Pfam" id="PF23598"/>
    </source>
</evidence>
<dbReference type="Proteomes" id="UP001178507">
    <property type="component" value="Unassembled WGS sequence"/>
</dbReference>
<feature type="domain" description="Disease resistance R13L4/SHOC-2-like LRR" evidence="3">
    <location>
        <begin position="352"/>
        <end position="475"/>
    </location>
</feature>
<dbReference type="SMART" id="SM00365">
    <property type="entry name" value="LRR_SD22"/>
    <property type="match status" value="7"/>
</dbReference>
<feature type="domain" description="Disease resistance R13L4/SHOC-2-like LRR" evidence="3">
    <location>
        <begin position="18"/>
        <end position="135"/>
    </location>
</feature>
<dbReference type="GO" id="GO:0005737">
    <property type="term" value="C:cytoplasm"/>
    <property type="evidence" value="ECO:0007669"/>
    <property type="project" value="TreeGrafter"/>
</dbReference>
<dbReference type="InterPro" id="IPR032675">
    <property type="entry name" value="LRR_dom_sf"/>
</dbReference>
<dbReference type="SMART" id="SM00364">
    <property type="entry name" value="LRR_BAC"/>
    <property type="match status" value="11"/>
</dbReference>
<sequence length="645" mass="70679">MEALLAEQPDSQEALAERCLQLEDALASAASVDCFEDLADFAILDLRGEGLSALPESFGLLEALQGVSLSDNQLTSLPESIGQLRQLEELKLSNNRLQLLPKSLGELRGLEELDLATNFLSYVPHVAKLRGLVKLSLAGNCLAGDALPHLGRLQRLQRLDVSVNQLESLPDSITQLRSLEILCAHTNQLNALPGDLGHLSKLQDLDVRYNALSELPESVCSLASLTSLSVSGNALQRLPDGVEHLVTLRNLSLAQNHLLDLPPLWRLRKLEMLDLQDNLALTSVLENRFRPAVLDRCSSSLELAALLKFGALRDLRLGTVDSKPELLKMLETDELDLCSMQLRWIPPDLGGLKLLKLKARQNQLQALSAKLCRFQRLQVLDLYSNQLTGLPAEIGNLKSLTELDVSSNLLLELPPSLGDLSCLVRLEAGKNKLSDLPSSLTKLSCLSTLGLRLNPLETLPEKLDELQALKVLDLGSTPLGKSLQLPQQGHCPVRRRLYLMHKYDALRSIKLCRSQPSSLPEDFDAWGRGPPPKPPPASVRAKCAEKDSAGYHRFFGSGYGDEDMPCFASRRSAVEEAGDNMHLRKVLLDIEAQIRRVIPGRRVLMALAHGFVQIFWGASQVGGSCKPPEALQDTVPTMAPGQAQG</sequence>
<dbReference type="EMBL" id="CAUJNA010001447">
    <property type="protein sequence ID" value="CAJ1387040.1"/>
    <property type="molecule type" value="Genomic_DNA"/>
</dbReference>
<keyword evidence="1" id="KW-0433">Leucine-rich repeat</keyword>
<organism evidence="4 5">
    <name type="scientific">Effrenium voratum</name>
    <dbReference type="NCBI Taxonomy" id="2562239"/>
    <lineage>
        <taxon>Eukaryota</taxon>
        <taxon>Sar</taxon>
        <taxon>Alveolata</taxon>
        <taxon>Dinophyceae</taxon>
        <taxon>Suessiales</taxon>
        <taxon>Symbiodiniaceae</taxon>
        <taxon>Effrenium</taxon>
    </lineage>
</organism>
<dbReference type="SUPFAM" id="SSF52058">
    <property type="entry name" value="L domain-like"/>
    <property type="match status" value="2"/>
</dbReference>
<dbReference type="PANTHER" id="PTHR48051">
    <property type="match status" value="1"/>
</dbReference>